<keyword evidence="5 9" id="KW-0547">Nucleotide-binding</keyword>
<dbReference type="NCBIfam" id="TIGR01313">
    <property type="entry name" value="therm_gnt_kin"/>
    <property type="match status" value="1"/>
</dbReference>
<keyword evidence="6 9" id="KW-0418">Kinase</keyword>
<dbReference type="CDD" id="cd02021">
    <property type="entry name" value="GntK"/>
    <property type="match status" value="1"/>
</dbReference>
<dbReference type="Proteomes" id="UP001595952">
    <property type="component" value="Unassembled WGS sequence"/>
</dbReference>
<evidence type="ECO:0000256" key="1">
    <source>
        <dbReference type="ARBA" id="ARBA00004761"/>
    </source>
</evidence>
<evidence type="ECO:0000256" key="9">
    <source>
        <dbReference type="RuleBase" id="RU363066"/>
    </source>
</evidence>
<evidence type="ECO:0000256" key="5">
    <source>
        <dbReference type="ARBA" id="ARBA00022741"/>
    </source>
</evidence>
<dbReference type="Gene3D" id="3.40.50.300">
    <property type="entry name" value="P-loop containing nucleotide triphosphate hydrolases"/>
    <property type="match status" value="1"/>
</dbReference>
<sequence>MTLSPDPAPVSAPRVPTFCRLVVMGVAGSGKTTLGRLLAAHLHWSFLDADNCHDAAALAQMARGEGLSEAQREPWLRRVRAALEAQDHAVLACSALTRAARDHLRGAGVRFLCLVASPELLRARLSARQGHPVGPELLPSQFRALEAPTAEETDVVSLPVAPDDSPADLLKRAVDLLKPHSPAEPRHA</sequence>
<comment type="pathway">
    <text evidence="1">Carbohydrate acid metabolism.</text>
</comment>
<dbReference type="SUPFAM" id="SSF52540">
    <property type="entry name" value="P-loop containing nucleoside triphosphate hydrolases"/>
    <property type="match status" value="1"/>
</dbReference>
<dbReference type="PANTHER" id="PTHR43442">
    <property type="entry name" value="GLUCONOKINASE-RELATED"/>
    <property type="match status" value="1"/>
</dbReference>
<evidence type="ECO:0000256" key="4">
    <source>
        <dbReference type="ARBA" id="ARBA00022679"/>
    </source>
</evidence>
<evidence type="ECO:0000256" key="7">
    <source>
        <dbReference type="ARBA" id="ARBA00022840"/>
    </source>
</evidence>
<evidence type="ECO:0000256" key="6">
    <source>
        <dbReference type="ARBA" id="ARBA00022777"/>
    </source>
</evidence>
<keyword evidence="11" id="KW-1185">Reference proteome</keyword>
<evidence type="ECO:0000313" key="11">
    <source>
        <dbReference type="Proteomes" id="UP001595952"/>
    </source>
</evidence>
<gene>
    <name evidence="10" type="ORF">ACFO0D_04390</name>
</gene>
<comment type="caution">
    <text evidence="10">The sequence shown here is derived from an EMBL/GenBank/DDBJ whole genome shotgun (WGS) entry which is preliminary data.</text>
</comment>
<name>A0ABV9I5D0_9DEIO</name>
<organism evidence="10 11">
    <name type="scientific">Deinococcus hohokamensis</name>
    <dbReference type="NCBI Taxonomy" id="309883"/>
    <lineage>
        <taxon>Bacteria</taxon>
        <taxon>Thermotogati</taxon>
        <taxon>Deinococcota</taxon>
        <taxon>Deinococci</taxon>
        <taxon>Deinococcales</taxon>
        <taxon>Deinococcaceae</taxon>
        <taxon>Deinococcus</taxon>
    </lineage>
</organism>
<dbReference type="EMBL" id="JBHSEI010000001">
    <property type="protein sequence ID" value="MFC4637577.1"/>
    <property type="molecule type" value="Genomic_DNA"/>
</dbReference>
<comment type="catalytic activity">
    <reaction evidence="8 9">
        <text>D-gluconate + ATP = 6-phospho-D-gluconate + ADP + H(+)</text>
        <dbReference type="Rhea" id="RHEA:19433"/>
        <dbReference type="ChEBI" id="CHEBI:15378"/>
        <dbReference type="ChEBI" id="CHEBI:18391"/>
        <dbReference type="ChEBI" id="CHEBI:30616"/>
        <dbReference type="ChEBI" id="CHEBI:58759"/>
        <dbReference type="ChEBI" id="CHEBI:456216"/>
        <dbReference type="EC" id="2.7.1.12"/>
    </reaction>
</comment>
<comment type="similarity">
    <text evidence="2 9">Belongs to the gluconokinase GntK/GntV family.</text>
</comment>
<evidence type="ECO:0000256" key="8">
    <source>
        <dbReference type="ARBA" id="ARBA00048090"/>
    </source>
</evidence>
<protein>
    <recommendedName>
        <fullName evidence="3 9">Gluconokinase</fullName>
        <ecNumber evidence="3 9">2.7.1.12</ecNumber>
    </recommendedName>
</protein>
<dbReference type="InterPro" id="IPR006001">
    <property type="entry name" value="Therm_gnt_kin"/>
</dbReference>
<dbReference type="EC" id="2.7.1.12" evidence="3 9"/>
<dbReference type="RefSeq" id="WP_380060591.1">
    <property type="nucleotide sequence ID" value="NZ_JBHSEI010000001.1"/>
</dbReference>
<keyword evidence="4 9" id="KW-0808">Transferase</keyword>
<keyword evidence="7 9" id="KW-0067">ATP-binding</keyword>
<evidence type="ECO:0000256" key="3">
    <source>
        <dbReference type="ARBA" id="ARBA00012054"/>
    </source>
</evidence>
<reference evidence="11" key="1">
    <citation type="journal article" date="2019" name="Int. J. Syst. Evol. Microbiol.">
        <title>The Global Catalogue of Microorganisms (GCM) 10K type strain sequencing project: providing services to taxonomists for standard genome sequencing and annotation.</title>
        <authorList>
            <consortium name="The Broad Institute Genomics Platform"/>
            <consortium name="The Broad Institute Genome Sequencing Center for Infectious Disease"/>
            <person name="Wu L."/>
            <person name="Ma J."/>
        </authorList>
    </citation>
    <scope>NUCLEOTIDE SEQUENCE [LARGE SCALE GENOMIC DNA]</scope>
    <source>
        <strain evidence="11">CCUG 55995</strain>
    </source>
</reference>
<evidence type="ECO:0000313" key="10">
    <source>
        <dbReference type="EMBL" id="MFC4637577.1"/>
    </source>
</evidence>
<dbReference type="PANTHER" id="PTHR43442:SF3">
    <property type="entry name" value="GLUCONOKINASE-RELATED"/>
    <property type="match status" value="1"/>
</dbReference>
<dbReference type="InterPro" id="IPR027417">
    <property type="entry name" value="P-loop_NTPase"/>
</dbReference>
<dbReference type="Pfam" id="PF13671">
    <property type="entry name" value="AAA_33"/>
    <property type="match status" value="1"/>
</dbReference>
<accession>A0ABV9I5D0</accession>
<proteinExistence type="inferred from homology"/>
<evidence type="ECO:0000256" key="2">
    <source>
        <dbReference type="ARBA" id="ARBA00008420"/>
    </source>
</evidence>